<evidence type="ECO:0000313" key="5">
    <source>
        <dbReference type="Proteomes" id="UP000323000"/>
    </source>
</evidence>
<dbReference type="OrthoDB" id="2018987at2759"/>
<dbReference type="AlphaFoldDB" id="A0A5C7HMR9"/>
<name>A0A5C7HMR9_9ROSI</name>
<evidence type="ECO:0000259" key="3">
    <source>
        <dbReference type="Pfam" id="PF11961"/>
    </source>
</evidence>
<keyword evidence="5" id="KW-1185">Reference proteome</keyword>
<feature type="coiled-coil region" evidence="1">
    <location>
        <begin position="155"/>
        <end position="182"/>
    </location>
</feature>
<dbReference type="PANTHER" id="PTHR31371:SF4">
    <property type="entry name" value="DUF668 DOMAIN-CONTAINING PROTEIN"/>
    <property type="match status" value="1"/>
</dbReference>
<dbReference type="InterPro" id="IPR021864">
    <property type="entry name" value="DUF3475"/>
</dbReference>
<gene>
    <name evidence="4" type="ORF">EZV62_016186</name>
</gene>
<keyword evidence="1" id="KW-0175">Coiled coil</keyword>
<dbReference type="EMBL" id="VAHF01000007">
    <property type="protein sequence ID" value="TXG58357.1"/>
    <property type="molecule type" value="Genomic_DNA"/>
</dbReference>
<dbReference type="Pfam" id="PF05003">
    <property type="entry name" value="DUF668"/>
    <property type="match status" value="1"/>
</dbReference>
<accession>A0A5C7HMR9</accession>
<feature type="domain" description="DUF3475" evidence="3">
    <location>
        <begin position="32"/>
        <end position="88"/>
    </location>
</feature>
<dbReference type="GO" id="GO:0045927">
    <property type="term" value="P:positive regulation of growth"/>
    <property type="evidence" value="ECO:0007669"/>
    <property type="project" value="InterPro"/>
</dbReference>
<evidence type="ECO:0000256" key="1">
    <source>
        <dbReference type="SAM" id="Coils"/>
    </source>
</evidence>
<evidence type="ECO:0000259" key="2">
    <source>
        <dbReference type="Pfam" id="PF05003"/>
    </source>
</evidence>
<dbReference type="InterPro" id="IPR007700">
    <property type="entry name" value="DUF668"/>
</dbReference>
<dbReference type="PANTHER" id="PTHR31371">
    <property type="entry name" value="BNAC09G50660D PROTEIN"/>
    <property type="match status" value="1"/>
</dbReference>
<dbReference type="Pfam" id="PF11961">
    <property type="entry name" value="DUF3475"/>
    <property type="match status" value="1"/>
</dbReference>
<dbReference type="Proteomes" id="UP000323000">
    <property type="component" value="Chromosome 7"/>
</dbReference>
<proteinExistence type="predicted"/>
<reference evidence="5" key="1">
    <citation type="journal article" date="2019" name="Gigascience">
        <title>De novo genome assembly of the endangered Acer yangbiense, a plant species with extremely small populations endemic to Yunnan Province, China.</title>
        <authorList>
            <person name="Yang J."/>
            <person name="Wariss H.M."/>
            <person name="Tao L."/>
            <person name="Zhang R."/>
            <person name="Yun Q."/>
            <person name="Hollingsworth P."/>
            <person name="Dao Z."/>
            <person name="Luo G."/>
            <person name="Guo H."/>
            <person name="Ma Y."/>
            <person name="Sun W."/>
        </authorList>
    </citation>
    <scope>NUCLEOTIDE SEQUENCE [LARGE SCALE GENOMIC DNA]</scope>
    <source>
        <strain evidence="5">cv. Malutang</strain>
    </source>
</reference>
<sequence>MGGEMVMELWFDSLRRISRKSVSETNKAVIGILAYEVASLMSKVVSMWNSLSEKEFYRLREEIVNSIGVKKLVADDDDYLMDLVVNEIIENFGNVARSVARLGKRCTDPVYHRFENFIEDPILNNFEWFGWEYREKKMERKLKKMKRFVAATLQLSQELEVLAELEQTLRRMQVNAEFDRVKLLEFRQKVTWQRQEVKNLREMSPLVRTYDYIVRLLIRSLFTVLERMKHVFGIYQMASVEGDNDCEYNSTDFLSRSSSFSASSQSSVYPSENNLCGPFGRSVSKSGLTSDKSRTNNKQRQYLLQSDTVHEALSRSKSKRLGHVGSFKGCMMGGGDSPILPSCKPTGGGSMRFGTAYTKNIEKVETTNSGSLSGNKKIYYKLSIFSSEGGLLNAPPSTLGHAALALRYANVVILIERLASSPHLISLDARDDLYNMLPMTIKSSLRARLKAYAKTPASSVYDASLAEEWKLALERILEWLAPLARNMIRWQSERNFEKDSVVSRTNVLLVQTFHFASQAKTEAAITELLVGLNYICRIGRDRYEKALPEFSGRRNYNDYLLKMEDIACFVP</sequence>
<comment type="caution">
    <text evidence="4">The sequence shown here is derived from an EMBL/GenBank/DDBJ whole genome shotgun (WGS) entry which is preliminary data.</text>
</comment>
<protein>
    <recommendedName>
        <fullName evidence="6">DUF668 domain-containing protein</fullName>
    </recommendedName>
</protein>
<feature type="domain" description="DUF668" evidence="2">
    <location>
        <begin position="398"/>
        <end position="489"/>
    </location>
</feature>
<evidence type="ECO:0000313" key="4">
    <source>
        <dbReference type="EMBL" id="TXG58357.1"/>
    </source>
</evidence>
<organism evidence="4 5">
    <name type="scientific">Acer yangbiense</name>
    <dbReference type="NCBI Taxonomy" id="1000413"/>
    <lineage>
        <taxon>Eukaryota</taxon>
        <taxon>Viridiplantae</taxon>
        <taxon>Streptophyta</taxon>
        <taxon>Embryophyta</taxon>
        <taxon>Tracheophyta</taxon>
        <taxon>Spermatophyta</taxon>
        <taxon>Magnoliopsida</taxon>
        <taxon>eudicotyledons</taxon>
        <taxon>Gunneridae</taxon>
        <taxon>Pentapetalae</taxon>
        <taxon>rosids</taxon>
        <taxon>malvids</taxon>
        <taxon>Sapindales</taxon>
        <taxon>Sapindaceae</taxon>
        <taxon>Hippocastanoideae</taxon>
        <taxon>Acereae</taxon>
        <taxon>Acer</taxon>
    </lineage>
</organism>
<evidence type="ECO:0008006" key="6">
    <source>
        <dbReference type="Google" id="ProtNLM"/>
    </source>
</evidence>